<dbReference type="PANTHER" id="PTHR37610:SF40">
    <property type="entry name" value="OS01G0909600 PROTEIN"/>
    <property type="match status" value="1"/>
</dbReference>
<dbReference type="InterPro" id="IPR029472">
    <property type="entry name" value="Copia-like_N"/>
</dbReference>
<feature type="compositionally biased region" description="Low complexity" evidence="1">
    <location>
        <begin position="270"/>
        <end position="288"/>
    </location>
</feature>
<name>A0ABQ7TT53_SOLTU</name>
<reference evidence="3 4" key="1">
    <citation type="journal article" date="2021" name="bioRxiv">
        <title>Chromosome-scale and haplotype-resolved genome assembly of a tetraploid potato cultivar.</title>
        <authorList>
            <person name="Sun H."/>
            <person name="Jiao W.-B."/>
            <person name="Krause K."/>
            <person name="Campoy J.A."/>
            <person name="Goel M."/>
            <person name="Folz-Donahue K."/>
            <person name="Kukat C."/>
            <person name="Huettel B."/>
            <person name="Schneeberger K."/>
        </authorList>
    </citation>
    <scope>NUCLEOTIDE SEQUENCE [LARGE SCALE GENOMIC DNA]</scope>
    <source>
        <strain evidence="3">SolTubOtavaFocal</strain>
        <tissue evidence="3">Leaves</tissue>
    </source>
</reference>
<evidence type="ECO:0000259" key="2">
    <source>
        <dbReference type="Pfam" id="PF14244"/>
    </source>
</evidence>
<accession>A0ABQ7TT53</accession>
<evidence type="ECO:0000256" key="1">
    <source>
        <dbReference type="SAM" id="MobiDB-lite"/>
    </source>
</evidence>
<protein>
    <recommendedName>
        <fullName evidence="2">Retrotransposon Copia-like N-terminal domain-containing protein</fullName>
    </recommendedName>
</protein>
<dbReference type="Pfam" id="PF14244">
    <property type="entry name" value="Retrotran_gag_3"/>
    <property type="match status" value="1"/>
</dbReference>
<feature type="region of interest" description="Disordered" evidence="1">
    <location>
        <begin position="265"/>
        <end position="288"/>
    </location>
</feature>
<dbReference type="PANTHER" id="PTHR37610">
    <property type="entry name" value="CCHC-TYPE DOMAIN-CONTAINING PROTEIN"/>
    <property type="match status" value="1"/>
</dbReference>
<organism evidence="3 4">
    <name type="scientific">Solanum tuberosum</name>
    <name type="common">Potato</name>
    <dbReference type="NCBI Taxonomy" id="4113"/>
    <lineage>
        <taxon>Eukaryota</taxon>
        <taxon>Viridiplantae</taxon>
        <taxon>Streptophyta</taxon>
        <taxon>Embryophyta</taxon>
        <taxon>Tracheophyta</taxon>
        <taxon>Spermatophyta</taxon>
        <taxon>Magnoliopsida</taxon>
        <taxon>eudicotyledons</taxon>
        <taxon>Gunneridae</taxon>
        <taxon>Pentapetalae</taxon>
        <taxon>asterids</taxon>
        <taxon>lamiids</taxon>
        <taxon>Solanales</taxon>
        <taxon>Solanaceae</taxon>
        <taxon>Solanoideae</taxon>
        <taxon>Solaneae</taxon>
        <taxon>Solanum</taxon>
    </lineage>
</organism>
<feature type="domain" description="Retrotransposon Copia-like N-terminal" evidence="2">
    <location>
        <begin position="29"/>
        <end position="76"/>
    </location>
</feature>
<sequence>MAPNLDQENAPPIQVQDLPVLSTNAFYMHPSENVGSSIVPVLFDGSGYRSWRRGVLRALLVKNKTGFINGKIVKPDPDSGNFAQWERCDDMVTSWLLNSLSKDLADSLQYVKNAKELWDELTDRYDQTNGAKLYQLQREIAELTQENLDVTGYYTKMRRLWEELTTLDTSCQCTCSCTCGGKTKMYKAEQDRQLIHFHMGLNEVYTVIRGSILMMNRLPTMAQAFSILVQEEKQREVKPHGKFNLESTSLHVNAASTSTNFKTNYAPSKSNWGSNSGSSNWGNNSGGSRPPNKSYLFCDYCKNFGHTREKCFRLHGFPEDSKFTKGKNVVGTAAAAHKGKGHEGSEDRYHEKKTPMLTKQHLEQLVSLLENIQVQGGNNNANTARDAANNIFGGAANFAGPFNEEPSGDW</sequence>
<proteinExistence type="predicted"/>
<evidence type="ECO:0000313" key="3">
    <source>
        <dbReference type="EMBL" id="KAH0737725.1"/>
    </source>
</evidence>
<keyword evidence="4" id="KW-1185">Reference proteome</keyword>
<comment type="caution">
    <text evidence="3">The sequence shown here is derived from an EMBL/GenBank/DDBJ whole genome shotgun (WGS) entry which is preliminary data.</text>
</comment>
<evidence type="ECO:0000313" key="4">
    <source>
        <dbReference type="Proteomes" id="UP000826656"/>
    </source>
</evidence>
<dbReference type="Proteomes" id="UP000826656">
    <property type="component" value="Unassembled WGS sequence"/>
</dbReference>
<dbReference type="EMBL" id="JAIVGD010000028">
    <property type="protein sequence ID" value="KAH0737725.1"/>
    <property type="molecule type" value="Genomic_DNA"/>
</dbReference>
<gene>
    <name evidence="3" type="ORF">KY290_036430</name>
</gene>